<dbReference type="AlphaFoldDB" id="A0AA38W7M0"/>
<dbReference type="EC" id="2.7.11.1" evidence="2"/>
<dbReference type="GO" id="GO:0004674">
    <property type="term" value="F:protein serine/threonine kinase activity"/>
    <property type="evidence" value="ECO:0007669"/>
    <property type="project" value="UniProtKB-KW"/>
</dbReference>
<evidence type="ECO:0000256" key="11">
    <source>
        <dbReference type="ARBA" id="ARBA00022741"/>
    </source>
</evidence>
<keyword evidence="3" id="KW-1003">Cell membrane</keyword>
<comment type="catalytic activity">
    <reaction evidence="18">
        <text>L-threonyl-[protein] + ATP = O-phospho-L-threonyl-[protein] + ADP + H(+)</text>
        <dbReference type="Rhea" id="RHEA:46608"/>
        <dbReference type="Rhea" id="RHEA-COMP:11060"/>
        <dbReference type="Rhea" id="RHEA-COMP:11605"/>
        <dbReference type="ChEBI" id="CHEBI:15378"/>
        <dbReference type="ChEBI" id="CHEBI:30013"/>
        <dbReference type="ChEBI" id="CHEBI:30616"/>
        <dbReference type="ChEBI" id="CHEBI:61977"/>
        <dbReference type="ChEBI" id="CHEBI:456216"/>
        <dbReference type="EC" id="2.7.11.1"/>
    </reaction>
</comment>
<comment type="catalytic activity">
    <reaction evidence="19">
        <text>L-seryl-[protein] + ATP = O-phospho-L-seryl-[protein] + ADP + H(+)</text>
        <dbReference type="Rhea" id="RHEA:17989"/>
        <dbReference type="Rhea" id="RHEA-COMP:9863"/>
        <dbReference type="Rhea" id="RHEA-COMP:11604"/>
        <dbReference type="ChEBI" id="CHEBI:15378"/>
        <dbReference type="ChEBI" id="CHEBI:29999"/>
        <dbReference type="ChEBI" id="CHEBI:30616"/>
        <dbReference type="ChEBI" id="CHEBI:83421"/>
        <dbReference type="ChEBI" id="CHEBI:456216"/>
        <dbReference type="EC" id="2.7.11.1"/>
    </reaction>
</comment>
<dbReference type="InterPro" id="IPR008271">
    <property type="entry name" value="Ser/Thr_kinase_AS"/>
</dbReference>
<dbReference type="PROSITE" id="PS00107">
    <property type="entry name" value="PROTEIN_KINASE_ATP"/>
    <property type="match status" value="1"/>
</dbReference>
<keyword evidence="14" id="KW-1133">Transmembrane helix</keyword>
<dbReference type="Gene3D" id="3.30.200.20">
    <property type="entry name" value="Phosphorylase Kinase, domain 1"/>
    <property type="match status" value="1"/>
</dbReference>
<dbReference type="SMART" id="SM00220">
    <property type="entry name" value="S_TKc"/>
    <property type="match status" value="1"/>
</dbReference>
<dbReference type="PANTHER" id="PTHR48055:SF55">
    <property type="entry name" value="PROTEIN KINASE DOMAIN-CONTAINING PROTEIN"/>
    <property type="match status" value="1"/>
</dbReference>
<proteinExistence type="inferred from homology"/>
<dbReference type="Pfam" id="PF00069">
    <property type="entry name" value="Pkinase"/>
    <property type="match status" value="1"/>
</dbReference>
<name>A0AA38W7M0_9ASTR</name>
<dbReference type="InterPro" id="IPR051564">
    <property type="entry name" value="LRR_receptor-like_kinase"/>
</dbReference>
<sequence length="298" mass="32510">MGFSPRNLIGEGSFSSVYRGRLNEDGGVVAIKVLNLSRRGGSKSFISECETLRNTRHRNLAKVVTCCSGFDFQGNEFKAIVYEFMSNGTLDRWLHNNDQDDVPRLDLLQRVCIALDVAYALDYLHHHAGQIIIHCDIKPSNILLDEDLVAHVGDFGLSKILHSEYQNRLNSSSSTGVRGTVGYAAPEYGVGSKASRSGDVYSYGILLLEMITTKKPTASMFRDGLGIHDYANTAMGDGAVFGIVDPVLTKNDDKCLHSLVEIGVSCSTGSPQHRIDMATVIQQLQLVKDAILGISALN</sequence>
<keyword evidence="5" id="KW-0597">Phosphoprotein</keyword>
<keyword evidence="10" id="KW-0677">Repeat</keyword>
<dbReference type="InterPro" id="IPR000719">
    <property type="entry name" value="Prot_kinase_dom"/>
</dbReference>
<organism evidence="23 24">
    <name type="scientific">Centaurea solstitialis</name>
    <name type="common">yellow star-thistle</name>
    <dbReference type="NCBI Taxonomy" id="347529"/>
    <lineage>
        <taxon>Eukaryota</taxon>
        <taxon>Viridiplantae</taxon>
        <taxon>Streptophyta</taxon>
        <taxon>Embryophyta</taxon>
        <taxon>Tracheophyta</taxon>
        <taxon>Spermatophyta</taxon>
        <taxon>Magnoliopsida</taxon>
        <taxon>eudicotyledons</taxon>
        <taxon>Gunneridae</taxon>
        <taxon>Pentapetalae</taxon>
        <taxon>asterids</taxon>
        <taxon>campanulids</taxon>
        <taxon>Asterales</taxon>
        <taxon>Asteraceae</taxon>
        <taxon>Carduoideae</taxon>
        <taxon>Cardueae</taxon>
        <taxon>Centaureinae</taxon>
        <taxon>Centaurea</taxon>
    </lineage>
</organism>
<dbReference type="PIRSF" id="PIRSF000654">
    <property type="entry name" value="Integrin-linked_kinase"/>
    <property type="match status" value="1"/>
</dbReference>
<keyword evidence="9" id="KW-0732">Signal</keyword>
<dbReference type="GO" id="GO:0005886">
    <property type="term" value="C:plasma membrane"/>
    <property type="evidence" value="ECO:0007669"/>
    <property type="project" value="UniProtKB-SubCell"/>
</dbReference>
<evidence type="ECO:0000256" key="4">
    <source>
        <dbReference type="ARBA" id="ARBA00022527"/>
    </source>
</evidence>
<evidence type="ECO:0000256" key="20">
    <source>
        <dbReference type="PROSITE-ProRule" id="PRU10141"/>
    </source>
</evidence>
<accession>A0AA38W7M0</accession>
<evidence type="ECO:0000256" key="16">
    <source>
        <dbReference type="ARBA" id="ARBA00023170"/>
    </source>
</evidence>
<dbReference type="PROSITE" id="PS50011">
    <property type="entry name" value="PROTEIN_KINASE_DOM"/>
    <property type="match status" value="1"/>
</dbReference>
<evidence type="ECO:0000256" key="5">
    <source>
        <dbReference type="ARBA" id="ARBA00022553"/>
    </source>
</evidence>
<keyword evidence="15" id="KW-0472">Membrane</keyword>
<dbReference type="SUPFAM" id="SSF56112">
    <property type="entry name" value="Protein kinase-like (PK-like)"/>
    <property type="match status" value="1"/>
</dbReference>
<comment type="caution">
    <text evidence="23">The sequence shown here is derived from an EMBL/GenBank/DDBJ whole genome shotgun (WGS) entry which is preliminary data.</text>
</comment>
<evidence type="ECO:0000256" key="2">
    <source>
        <dbReference type="ARBA" id="ARBA00012513"/>
    </source>
</evidence>
<evidence type="ECO:0000256" key="10">
    <source>
        <dbReference type="ARBA" id="ARBA00022737"/>
    </source>
</evidence>
<dbReference type="Proteomes" id="UP001172457">
    <property type="component" value="Chromosome 7"/>
</dbReference>
<dbReference type="InterPro" id="IPR017441">
    <property type="entry name" value="Protein_kinase_ATP_BS"/>
</dbReference>
<keyword evidence="13 20" id="KW-0067">ATP-binding</keyword>
<evidence type="ECO:0000256" key="12">
    <source>
        <dbReference type="ARBA" id="ARBA00022777"/>
    </source>
</evidence>
<evidence type="ECO:0000256" key="8">
    <source>
        <dbReference type="ARBA" id="ARBA00022692"/>
    </source>
</evidence>
<feature type="binding site" evidence="20">
    <location>
        <position position="32"/>
    </location>
    <ligand>
        <name>ATP</name>
        <dbReference type="ChEBI" id="CHEBI:30616"/>
    </ligand>
</feature>
<keyword evidence="11 20" id="KW-0547">Nucleotide-binding</keyword>
<evidence type="ECO:0000256" key="3">
    <source>
        <dbReference type="ARBA" id="ARBA00022475"/>
    </source>
</evidence>
<evidence type="ECO:0000256" key="21">
    <source>
        <dbReference type="RuleBase" id="RU000304"/>
    </source>
</evidence>
<evidence type="ECO:0000256" key="18">
    <source>
        <dbReference type="ARBA" id="ARBA00047899"/>
    </source>
</evidence>
<evidence type="ECO:0000256" key="6">
    <source>
        <dbReference type="ARBA" id="ARBA00022614"/>
    </source>
</evidence>
<evidence type="ECO:0000313" key="24">
    <source>
        <dbReference type="Proteomes" id="UP001172457"/>
    </source>
</evidence>
<evidence type="ECO:0000256" key="9">
    <source>
        <dbReference type="ARBA" id="ARBA00022729"/>
    </source>
</evidence>
<evidence type="ECO:0000256" key="17">
    <source>
        <dbReference type="ARBA" id="ARBA00023180"/>
    </source>
</evidence>
<keyword evidence="24" id="KW-1185">Reference proteome</keyword>
<keyword evidence="4 21" id="KW-0723">Serine/threonine-protein kinase</keyword>
<dbReference type="Gene3D" id="1.10.510.10">
    <property type="entry name" value="Transferase(Phosphotransferase) domain 1"/>
    <property type="match status" value="1"/>
</dbReference>
<keyword evidence="7" id="KW-0808">Transferase</keyword>
<keyword evidence="17" id="KW-0325">Glycoprotein</keyword>
<evidence type="ECO:0000313" key="23">
    <source>
        <dbReference type="EMBL" id="KAJ9540319.1"/>
    </source>
</evidence>
<keyword evidence="12" id="KW-0418">Kinase</keyword>
<dbReference type="FunFam" id="1.10.510.10:FF:000358">
    <property type="entry name" value="Putative leucine-rich repeat receptor-like serine/threonine-protein kinase"/>
    <property type="match status" value="1"/>
</dbReference>
<gene>
    <name evidence="23" type="ORF">OSB04_026825</name>
</gene>
<evidence type="ECO:0000256" key="19">
    <source>
        <dbReference type="ARBA" id="ARBA00048679"/>
    </source>
</evidence>
<comment type="subcellular location">
    <subcellularLocation>
        <location evidence="1">Cell membrane</location>
        <topology evidence="1">Single-pass membrane protein</topology>
    </subcellularLocation>
</comment>
<evidence type="ECO:0000256" key="14">
    <source>
        <dbReference type="ARBA" id="ARBA00022989"/>
    </source>
</evidence>
<dbReference type="PROSITE" id="PS00108">
    <property type="entry name" value="PROTEIN_KINASE_ST"/>
    <property type="match status" value="1"/>
</dbReference>
<protein>
    <recommendedName>
        <fullName evidence="2">non-specific serine/threonine protein kinase</fullName>
        <ecNumber evidence="2">2.7.11.1</ecNumber>
    </recommendedName>
</protein>
<dbReference type="PANTHER" id="PTHR48055">
    <property type="entry name" value="LEUCINE-RICH REPEAT RECEPTOR PROTEIN KINASE EMS1"/>
    <property type="match status" value="1"/>
</dbReference>
<evidence type="ECO:0000256" key="15">
    <source>
        <dbReference type="ARBA" id="ARBA00023136"/>
    </source>
</evidence>
<keyword evidence="8" id="KW-0812">Transmembrane</keyword>
<keyword evidence="6" id="KW-0433">Leucine-rich repeat</keyword>
<comment type="similarity">
    <text evidence="21">Belongs to the protein kinase superfamily.</text>
</comment>
<evidence type="ECO:0000259" key="22">
    <source>
        <dbReference type="PROSITE" id="PS50011"/>
    </source>
</evidence>
<dbReference type="GO" id="GO:0005524">
    <property type="term" value="F:ATP binding"/>
    <property type="evidence" value="ECO:0007669"/>
    <property type="project" value="UniProtKB-UniRule"/>
</dbReference>
<keyword evidence="16" id="KW-0675">Receptor</keyword>
<feature type="domain" description="Protein kinase" evidence="22">
    <location>
        <begin position="3"/>
        <end position="286"/>
    </location>
</feature>
<evidence type="ECO:0000256" key="7">
    <source>
        <dbReference type="ARBA" id="ARBA00022679"/>
    </source>
</evidence>
<dbReference type="EMBL" id="JARYMX010000007">
    <property type="protein sequence ID" value="KAJ9540319.1"/>
    <property type="molecule type" value="Genomic_DNA"/>
</dbReference>
<reference evidence="23" key="1">
    <citation type="submission" date="2023-03" db="EMBL/GenBank/DDBJ databases">
        <title>Chromosome-scale reference genome and RAD-based genetic map of yellow starthistle (Centaurea solstitialis) reveal putative structural variation and QTLs associated with invader traits.</title>
        <authorList>
            <person name="Reatini B."/>
            <person name="Cang F.A."/>
            <person name="Jiang Q."/>
            <person name="Mckibben M.T.W."/>
            <person name="Barker M.S."/>
            <person name="Rieseberg L.H."/>
            <person name="Dlugosch K.M."/>
        </authorList>
    </citation>
    <scope>NUCLEOTIDE SEQUENCE</scope>
    <source>
        <strain evidence="23">CAN-66</strain>
        <tissue evidence="23">Leaf</tissue>
    </source>
</reference>
<evidence type="ECO:0000256" key="1">
    <source>
        <dbReference type="ARBA" id="ARBA00004162"/>
    </source>
</evidence>
<evidence type="ECO:0000256" key="13">
    <source>
        <dbReference type="ARBA" id="ARBA00022840"/>
    </source>
</evidence>
<dbReference type="InterPro" id="IPR011009">
    <property type="entry name" value="Kinase-like_dom_sf"/>
</dbReference>